<accession>A0ABT7SLD3</accession>
<dbReference type="InterPro" id="IPR005358">
    <property type="entry name" value="Puta_zinc/iron-chelating_dom"/>
</dbReference>
<proteinExistence type="predicted"/>
<comment type="caution">
    <text evidence="1">The sequence shown here is derived from an EMBL/GenBank/DDBJ whole genome shotgun (WGS) entry which is preliminary data.</text>
</comment>
<keyword evidence="2" id="KW-1185">Reference proteome</keyword>
<dbReference type="Proteomes" id="UP001241056">
    <property type="component" value="Unassembled WGS sequence"/>
</dbReference>
<name>A0ABT7SLD3_9GAMM</name>
<gene>
    <name evidence="1" type="ORF">QEZ41_01460</name>
</gene>
<dbReference type="EMBL" id="JAUCDY010000001">
    <property type="protein sequence ID" value="MDM7856951.1"/>
    <property type="molecule type" value="Genomic_DNA"/>
</dbReference>
<dbReference type="Pfam" id="PF03692">
    <property type="entry name" value="CxxCxxCC"/>
    <property type="match status" value="1"/>
</dbReference>
<organism evidence="1 2">
    <name type="scientific">Thiopseudomonas acetoxidans</name>
    <dbReference type="NCBI Taxonomy" id="3041622"/>
    <lineage>
        <taxon>Bacteria</taxon>
        <taxon>Pseudomonadati</taxon>
        <taxon>Pseudomonadota</taxon>
        <taxon>Gammaproteobacteria</taxon>
        <taxon>Pseudomonadales</taxon>
        <taxon>Pseudomonadaceae</taxon>
        <taxon>Thiopseudomonas</taxon>
    </lineage>
</organism>
<evidence type="ECO:0000313" key="2">
    <source>
        <dbReference type="Proteomes" id="UP001241056"/>
    </source>
</evidence>
<dbReference type="RefSeq" id="WP_289409578.1">
    <property type="nucleotide sequence ID" value="NZ_JAUCDY010000001.1"/>
</dbReference>
<evidence type="ECO:0000313" key="1">
    <source>
        <dbReference type="EMBL" id="MDM7856951.1"/>
    </source>
</evidence>
<dbReference type="InterPro" id="IPR052572">
    <property type="entry name" value="UPF0153_domain"/>
</dbReference>
<sequence>MECRPGCGACCIAPSIQTAMPGMPHGKAAGERCAHLDENDLCRLFGQLTRPRFCQEFSAQEYVCGSSKEEAMQLIALLEVQTC</sequence>
<reference evidence="1 2" key="1">
    <citation type="submission" date="2023-06" db="EMBL/GenBank/DDBJ databases">
        <title>Thiopseudomonas sp. CY1220 draft genome sequence.</title>
        <authorList>
            <person name="Zhao G."/>
            <person name="An M."/>
        </authorList>
    </citation>
    <scope>NUCLEOTIDE SEQUENCE [LARGE SCALE GENOMIC DNA]</scope>
    <source>
        <strain evidence="1 2">CY1220</strain>
    </source>
</reference>
<dbReference type="PANTHER" id="PTHR36931">
    <property type="entry name" value="UPF0153 PROTEIN YEIW"/>
    <property type="match status" value="1"/>
</dbReference>
<dbReference type="PANTHER" id="PTHR36931:SF1">
    <property type="entry name" value="UPF0153 PROTEIN YEIW"/>
    <property type="match status" value="1"/>
</dbReference>
<protein>
    <submittedName>
        <fullName evidence="1">YkgJ family cysteine cluster protein</fullName>
    </submittedName>
</protein>